<dbReference type="EMBL" id="BPLR01009931">
    <property type="protein sequence ID" value="GIY35549.1"/>
    <property type="molecule type" value="Genomic_DNA"/>
</dbReference>
<evidence type="ECO:0000313" key="1">
    <source>
        <dbReference type="EMBL" id="GIY35549.1"/>
    </source>
</evidence>
<dbReference type="AlphaFoldDB" id="A0AAV4SQF9"/>
<feature type="non-terminal residue" evidence="1">
    <location>
        <position position="1"/>
    </location>
</feature>
<organism evidence="1 2">
    <name type="scientific">Caerostris extrusa</name>
    <name type="common">Bark spider</name>
    <name type="synonym">Caerostris bankana</name>
    <dbReference type="NCBI Taxonomy" id="172846"/>
    <lineage>
        <taxon>Eukaryota</taxon>
        <taxon>Metazoa</taxon>
        <taxon>Ecdysozoa</taxon>
        <taxon>Arthropoda</taxon>
        <taxon>Chelicerata</taxon>
        <taxon>Arachnida</taxon>
        <taxon>Araneae</taxon>
        <taxon>Araneomorphae</taxon>
        <taxon>Entelegynae</taxon>
        <taxon>Araneoidea</taxon>
        <taxon>Araneidae</taxon>
        <taxon>Caerostris</taxon>
    </lineage>
</organism>
<reference evidence="1 2" key="1">
    <citation type="submission" date="2021-06" db="EMBL/GenBank/DDBJ databases">
        <title>Caerostris extrusa draft genome.</title>
        <authorList>
            <person name="Kono N."/>
            <person name="Arakawa K."/>
        </authorList>
    </citation>
    <scope>NUCLEOTIDE SEQUENCE [LARGE SCALE GENOMIC DNA]</scope>
</reference>
<keyword evidence="2" id="KW-1185">Reference proteome</keyword>
<protein>
    <submittedName>
        <fullName evidence="1">Uncharacterized protein</fullName>
    </submittedName>
</protein>
<accession>A0AAV4SQF9</accession>
<proteinExistence type="predicted"/>
<dbReference type="Proteomes" id="UP001054945">
    <property type="component" value="Unassembled WGS sequence"/>
</dbReference>
<comment type="caution">
    <text evidence="1">The sequence shown here is derived from an EMBL/GenBank/DDBJ whole genome shotgun (WGS) entry which is preliminary data.</text>
</comment>
<sequence length="51" mass="5750">ASSEWRLSVLVGCEPFAQAASILYNKSRTVVNMSLLDPFLQITDDEKDFED</sequence>
<name>A0AAV4SQF9_CAEEX</name>
<gene>
    <name evidence="1" type="ORF">CEXT_778561</name>
</gene>
<evidence type="ECO:0000313" key="2">
    <source>
        <dbReference type="Proteomes" id="UP001054945"/>
    </source>
</evidence>